<evidence type="ECO:0000313" key="1">
    <source>
        <dbReference type="EMBL" id="VDN09516.1"/>
    </source>
</evidence>
<accession>A0A3P7NVG8</accession>
<dbReference type="Gene3D" id="1.25.10.10">
    <property type="entry name" value="Leucine-rich Repeat Variant"/>
    <property type="match status" value="1"/>
</dbReference>
<evidence type="ECO:0008006" key="3">
    <source>
        <dbReference type="Google" id="ProtNLM"/>
    </source>
</evidence>
<reference evidence="1 2" key="1">
    <citation type="submission" date="2018-11" db="EMBL/GenBank/DDBJ databases">
        <authorList>
            <consortium name="Pathogen Informatics"/>
        </authorList>
    </citation>
    <scope>NUCLEOTIDE SEQUENCE [LARGE SCALE GENOMIC DNA]</scope>
</reference>
<evidence type="ECO:0000313" key="2">
    <source>
        <dbReference type="Proteomes" id="UP000281553"/>
    </source>
</evidence>
<dbReference type="SUPFAM" id="SSF48371">
    <property type="entry name" value="ARM repeat"/>
    <property type="match status" value="1"/>
</dbReference>
<protein>
    <recommendedName>
        <fullName evidence="3">Condensin complex subunit 1 C-terminal domain-containing protein</fullName>
    </recommendedName>
</protein>
<dbReference type="InterPro" id="IPR011989">
    <property type="entry name" value="ARM-like"/>
</dbReference>
<dbReference type="GO" id="GO:0000793">
    <property type="term" value="C:condensed chromosome"/>
    <property type="evidence" value="ECO:0007669"/>
    <property type="project" value="TreeGrafter"/>
</dbReference>
<proteinExistence type="predicted"/>
<dbReference type="EMBL" id="UYRU01047218">
    <property type="protein sequence ID" value="VDN09516.1"/>
    <property type="molecule type" value="Genomic_DNA"/>
</dbReference>
<keyword evidence="2" id="KW-1185">Reference proteome</keyword>
<dbReference type="GO" id="GO:0007076">
    <property type="term" value="P:mitotic chromosome condensation"/>
    <property type="evidence" value="ECO:0007669"/>
    <property type="project" value="InterPro"/>
</dbReference>
<sequence length="361" mass="41679">MDSSPMIAIFEECQETSLSHDRLCSALMNLYQQMPFSHFTEEFFELCRYSLVSAERSPYRERTVDFIVRFVMQASKNSDSAFDENSTKNQLLIKTFLFCAKHTVRIQSIHGLCRLQDPTNKDCPVVANLLWLARHDIPEVRRTALAALVLTTVTLPCVVERCRDVSDAVRKTAYGILAERSVLRPLSIAKRIAIIQDGLKDTSQEVRKAAEELVLAWFKAVDQDPILLLRRLDTEGVPQTSRLCLERLLQNLDVETLMSVFKKWSEEYLDESRVNDLLELLQADLDYNENIMEAECVLEHVFHFCDSLDLSDEFGRRRLYTVVRNWLVNQNVPASLTAFLLKLYFNIETNVINDSAIYTEY</sequence>
<dbReference type="OrthoDB" id="27187at2759"/>
<dbReference type="AlphaFoldDB" id="A0A3P7NVG8"/>
<organism evidence="1 2">
    <name type="scientific">Dibothriocephalus latus</name>
    <name type="common">Fish tapeworm</name>
    <name type="synonym">Diphyllobothrium latum</name>
    <dbReference type="NCBI Taxonomy" id="60516"/>
    <lineage>
        <taxon>Eukaryota</taxon>
        <taxon>Metazoa</taxon>
        <taxon>Spiralia</taxon>
        <taxon>Lophotrochozoa</taxon>
        <taxon>Platyhelminthes</taxon>
        <taxon>Cestoda</taxon>
        <taxon>Eucestoda</taxon>
        <taxon>Diphyllobothriidea</taxon>
        <taxon>Diphyllobothriidae</taxon>
        <taxon>Dibothriocephalus</taxon>
    </lineage>
</organism>
<dbReference type="InterPro" id="IPR016024">
    <property type="entry name" value="ARM-type_fold"/>
</dbReference>
<name>A0A3P7NVG8_DIBLA</name>
<dbReference type="Proteomes" id="UP000281553">
    <property type="component" value="Unassembled WGS sequence"/>
</dbReference>
<dbReference type="PANTHER" id="PTHR14418:SF5">
    <property type="entry name" value="CONDENSIN COMPLEX SUBUNIT 3"/>
    <property type="match status" value="1"/>
</dbReference>
<dbReference type="GO" id="GO:0000796">
    <property type="term" value="C:condensin complex"/>
    <property type="evidence" value="ECO:0007669"/>
    <property type="project" value="InterPro"/>
</dbReference>
<dbReference type="PANTHER" id="PTHR14418">
    <property type="entry name" value="CONDENSIN COMPLEX SUBUNIT 3-RELATED"/>
    <property type="match status" value="1"/>
</dbReference>
<dbReference type="InterPro" id="IPR027165">
    <property type="entry name" value="CND3"/>
</dbReference>
<gene>
    <name evidence="1" type="ORF">DILT_LOCUS5347</name>
</gene>